<evidence type="ECO:0000313" key="2">
    <source>
        <dbReference type="EMBL" id="QDU61802.1"/>
    </source>
</evidence>
<protein>
    <submittedName>
        <fullName evidence="2">Uncharacterized protein</fullName>
    </submittedName>
</protein>
<keyword evidence="3" id="KW-1185">Reference proteome</keyword>
<dbReference type="Proteomes" id="UP000317093">
    <property type="component" value="Chromosome"/>
</dbReference>
<sequence precursor="true">MDRRLAGLSALLSFAFLTAEAPADWPPPYTLTEMQPPTASDWIQLRLKREARARARCGLPPRKPVMIPGDTIYFPCPECREPGRPPHMSFQGTYGYFYPTPYYIPAQPKWLLIDPLCPTCRSPHSPTYRYDVTSNSKTLEESSEVRPAFAQTAAKLAVSTTIDRHDSDAPADADD</sequence>
<feature type="signal peptide" evidence="1">
    <location>
        <begin position="1"/>
        <end position="23"/>
    </location>
</feature>
<reference evidence="2 3" key="1">
    <citation type="submission" date="2019-02" db="EMBL/GenBank/DDBJ databases">
        <title>Deep-cultivation of Planctomycetes and their phenomic and genomic characterization uncovers novel biology.</title>
        <authorList>
            <person name="Wiegand S."/>
            <person name="Jogler M."/>
            <person name="Boedeker C."/>
            <person name="Pinto D."/>
            <person name="Vollmers J."/>
            <person name="Rivas-Marin E."/>
            <person name="Kohn T."/>
            <person name="Peeters S.H."/>
            <person name="Heuer A."/>
            <person name="Rast P."/>
            <person name="Oberbeckmann S."/>
            <person name="Bunk B."/>
            <person name="Jeske O."/>
            <person name="Meyerdierks A."/>
            <person name="Storesund J.E."/>
            <person name="Kallscheuer N."/>
            <person name="Luecker S."/>
            <person name="Lage O.M."/>
            <person name="Pohl T."/>
            <person name="Merkel B.J."/>
            <person name="Hornburger P."/>
            <person name="Mueller R.-W."/>
            <person name="Bruemmer F."/>
            <person name="Labrenz M."/>
            <person name="Spormann A.M."/>
            <person name="Op den Camp H."/>
            <person name="Overmann J."/>
            <person name="Amann R."/>
            <person name="Jetten M.S.M."/>
            <person name="Mascher T."/>
            <person name="Medema M.H."/>
            <person name="Devos D.P."/>
            <person name="Kaster A.-K."/>
            <person name="Ovreas L."/>
            <person name="Rohde M."/>
            <person name="Galperin M.Y."/>
            <person name="Jogler C."/>
        </authorList>
    </citation>
    <scope>NUCLEOTIDE SEQUENCE [LARGE SCALE GENOMIC DNA]</scope>
    <source>
        <strain evidence="2 3">Pan216</strain>
    </source>
</reference>
<gene>
    <name evidence="2" type="ORF">Pan216_26670</name>
</gene>
<feature type="chain" id="PRO_5021709692" evidence="1">
    <location>
        <begin position="24"/>
        <end position="175"/>
    </location>
</feature>
<evidence type="ECO:0000313" key="3">
    <source>
        <dbReference type="Proteomes" id="UP000317093"/>
    </source>
</evidence>
<evidence type="ECO:0000256" key="1">
    <source>
        <dbReference type="SAM" id="SignalP"/>
    </source>
</evidence>
<organism evidence="2 3">
    <name type="scientific">Kolteria novifilia</name>
    <dbReference type="NCBI Taxonomy" id="2527975"/>
    <lineage>
        <taxon>Bacteria</taxon>
        <taxon>Pseudomonadati</taxon>
        <taxon>Planctomycetota</taxon>
        <taxon>Planctomycetia</taxon>
        <taxon>Kolteriales</taxon>
        <taxon>Kolteriaceae</taxon>
        <taxon>Kolteria</taxon>
    </lineage>
</organism>
<dbReference type="KEGG" id="knv:Pan216_26670"/>
<dbReference type="RefSeq" id="WP_145258349.1">
    <property type="nucleotide sequence ID" value="NZ_CP036279.1"/>
</dbReference>
<dbReference type="EMBL" id="CP036279">
    <property type="protein sequence ID" value="QDU61802.1"/>
    <property type="molecule type" value="Genomic_DNA"/>
</dbReference>
<name>A0A518B4D7_9BACT</name>
<proteinExistence type="predicted"/>
<keyword evidence="1" id="KW-0732">Signal</keyword>
<accession>A0A518B4D7</accession>
<dbReference type="AlphaFoldDB" id="A0A518B4D7"/>